<dbReference type="InterPro" id="IPR012462">
    <property type="entry name" value="UFSP1/2_DUB_cat"/>
</dbReference>
<name>A0AAW1TCB5_9CHLO</name>
<feature type="region of interest" description="Disordered" evidence="2">
    <location>
        <begin position="360"/>
        <end position="394"/>
    </location>
</feature>
<sequence length="555" mass="58960">MQRQHQLTSFPIHTGGASAHLPAGIEACGSWASSSDASEAAASNLALQAGIGQSREWMLIALIPATAGGQSICCYEIDPLGQATPLQPASPTPGGTSEDAAAWVAQRFATARCTLPLSLHLLRPSVQGGLSGGKDRPFSQGQVESAFQKLTEHLRLDDCCWVASPPDGTPSLISAGPSLRASEPEQGCGSLLGTPSQPTPVQLMQGSSIIEASKSPPPAPSLQYRPWQGGQQECVTVTLGLDVLALAPRSMPASQLGPSLLQPALLAQLRSMQSLLQACPAEAHSTFHFQPPGWAVPFSIIYPSTQAPDPAADASPSVRHAKPAESQPDAHLAATRALLHDRLGLPGDRPLLRKSNAAFASGRDEQDARAATGGVGGPRLRDVHRGIKPSGVPDGRMHLVQGSYDYHHYMQDKFDDSGWGCAYRSLQTLWSWYILQGYTSRPVPSHRDIQQTLVTLGDKPRNFAGSKQWIGAIELGYILDELLGVTGRVITVPAGSELPSRAREIAQHFDSVGSPIMIGGGVLAYTLMGLDWCERTGECAFLILDPHFTGHHNLA</sequence>
<dbReference type="Gene3D" id="3.90.70.130">
    <property type="match status" value="1"/>
</dbReference>
<dbReference type="PANTHER" id="PTHR48153:SF2">
    <property type="entry name" value="UFM1-SPECIFIC PROTEASE 2"/>
    <property type="match status" value="1"/>
</dbReference>
<feature type="compositionally biased region" description="Low complexity" evidence="2">
    <location>
        <begin position="307"/>
        <end position="317"/>
    </location>
</feature>
<dbReference type="Pfam" id="PF07910">
    <property type="entry name" value="Peptidase_C78"/>
    <property type="match status" value="1"/>
</dbReference>
<dbReference type="PANTHER" id="PTHR48153">
    <property type="entry name" value="UFM1-SPECIFIC PROTEASE 2"/>
    <property type="match status" value="1"/>
</dbReference>
<comment type="caution">
    <text evidence="4">The sequence shown here is derived from an EMBL/GenBank/DDBJ whole genome shotgun (WGS) entry which is preliminary data.</text>
</comment>
<protein>
    <recommendedName>
        <fullName evidence="3">UFSP1/2/DUB catalytic domain-containing protein</fullName>
    </recommendedName>
</protein>
<evidence type="ECO:0000259" key="3">
    <source>
        <dbReference type="Pfam" id="PF07910"/>
    </source>
</evidence>
<keyword evidence="1" id="KW-0378">Hydrolase</keyword>
<dbReference type="EMBL" id="JALJOV010000085">
    <property type="protein sequence ID" value="KAK9867477.1"/>
    <property type="molecule type" value="Genomic_DNA"/>
</dbReference>
<proteinExistence type="predicted"/>
<feature type="domain" description="UFSP1/2/DUB catalytic" evidence="3">
    <location>
        <begin position="396"/>
        <end position="553"/>
    </location>
</feature>
<accession>A0AAW1TCB5</accession>
<organism evidence="4 5">
    <name type="scientific">Apatococcus fuscideae</name>
    <dbReference type="NCBI Taxonomy" id="2026836"/>
    <lineage>
        <taxon>Eukaryota</taxon>
        <taxon>Viridiplantae</taxon>
        <taxon>Chlorophyta</taxon>
        <taxon>core chlorophytes</taxon>
        <taxon>Trebouxiophyceae</taxon>
        <taxon>Chlorellales</taxon>
        <taxon>Chlorellaceae</taxon>
        <taxon>Apatococcus</taxon>
    </lineage>
</organism>
<feature type="region of interest" description="Disordered" evidence="2">
    <location>
        <begin position="307"/>
        <end position="330"/>
    </location>
</feature>
<dbReference type="GO" id="GO:0071567">
    <property type="term" value="F:deUFMylase activity"/>
    <property type="evidence" value="ECO:0007669"/>
    <property type="project" value="TreeGrafter"/>
</dbReference>
<evidence type="ECO:0000313" key="4">
    <source>
        <dbReference type="EMBL" id="KAK9867477.1"/>
    </source>
</evidence>
<evidence type="ECO:0000313" key="5">
    <source>
        <dbReference type="Proteomes" id="UP001485043"/>
    </source>
</evidence>
<evidence type="ECO:0000256" key="1">
    <source>
        <dbReference type="ARBA" id="ARBA00022801"/>
    </source>
</evidence>
<dbReference type="AlphaFoldDB" id="A0AAW1TCB5"/>
<reference evidence="4 5" key="1">
    <citation type="journal article" date="2024" name="Nat. Commun.">
        <title>Phylogenomics reveals the evolutionary origins of lichenization in chlorophyte algae.</title>
        <authorList>
            <person name="Puginier C."/>
            <person name="Libourel C."/>
            <person name="Otte J."/>
            <person name="Skaloud P."/>
            <person name="Haon M."/>
            <person name="Grisel S."/>
            <person name="Petersen M."/>
            <person name="Berrin J.G."/>
            <person name="Delaux P.M."/>
            <person name="Dal Grande F."/>
            <person name="Keller J."/>
        </authorList>
    </citation>
    <scope>NUCLEOTIDE SEQUENCE [LARGE SCALE GENOMIC DNA]</scope>
    <source>
        <strain evidence="4 5">SAG 2523</strain>
    </source>
</reference>
<gene>
    <name evidence="4" type="ORF">WJX84_008254</name>
</gene>
<evidence type="ECO:0000256" key="2">
    <source>
        <dbReference type="SAM" id="MobiDB-lite"/>
    </source>
</evidence>
<keyword evidence="5" id="KW-1185">Reference proteome</keyword>
<dbReference type="Proteomes" id="UP001485043">
    <property type="component" value="Unassembled WGS sequence"/>
</dbReference>